<dbReference type="Proteomes" id="UP000663887">
    <property type="component" value="Unassembled WGS sequence"/>
</dbReference>
<evidence type="ECO:0000256" key="1">
    <source>
        <dbReference type="SAM" id="Phobius"/>
    </source>
</evidence>
<name>A0A816P5G5_9BILA</name>
<feature type="transmembrane region" description="Helical" evidence="1">
    <location>
        <begin position="124"/>
        <end position="145"/>
    </location>
</feature>
<reference evidence="2" key="1">
    <citation type="submission" date="2021-02" db="EMBL/GenBank/DDBJ databases">
        <authorList>
            <person name="Nowell W R."/>
        </authorList>
    </citation>
    <scope>NUCLEOTIDE SEQUENCE</scope>
</reference>
<proteinExistence type="predicted"/>
<organism evidence="2 3">
    <name type="scientific">Rotaria magnacalcarata</name>
    <dbReference type="NCBI Taxonomy" id="392030"/>
    <lineage>
        <taxon>Eukaryota</taxon>
        <taxon>Metazoa</taxon>
        <taxon>Spiralia</taxon>
        <taxon>Gnathifera</taxon>
        <taxon>Rotifera</taxon>
        <taxon>Eurotatoria</taxon>
        <taxon>Bdelloidea</taxon>
        <taxon>Philodinida</taxon>
        <taxon>Philodinidae</taxon>
        <taxon>Rotaria</taxon>
    </lineage>
</organism>
<dbReference type="AlphaFoldDB" id="A0A816P5G5"/>
<evidence type="ECO:0000313" key="2">
    <source>
        <dbReference type="EMBL" id="CAF2044155.1"/>
    </source>
</evidence>
<keyword evidence="1" id="KW-0812">Transmembrane</keyword>
<feature type="transmembrane region" description="Helical" evidence="1">
    <location>
        <begin position="165"/>
        <end position="188"/>
    </location>
</feature>
<keyword evidence="1" id="KW-0472">Membrane</keyword>
<keyword evidence="1" id="KW-1133">Transmembrane helix</keyword>
<accession>A0A816P5G5</accession>
<comment type="caution">
    <text evidence="2">The sequence shown here is derived from an EMBL/GenBank/DDBJ whole genome shotgun (WGS) entry which is preliminary data.</text>
</comment>
<evidence type="ECO:0000313" key="3">
    <source>
        <dbReference type="Proteomes" id="UP000663887"/>
    </source>
</evidence>
<sequence>MTVQHRTGSKASFTNGGTIIMRPTTPHWHMLNPSRLTLTCIAICQRVETEHTRLKIEFLKTSLRLINQALETSDEENLRQIHQAWSLALENVMRQCENLIGPIKEVLQILSDNNPEIETKYSGVLASTVLSSSLAGLAIGATIIYRHPDYFLRVAQANMPGLDRLLAIVCTTTYVIGKITSTNFHAVYRNWRDYVRSIMVKYLPNYIDSSITDTSETDIVTVIKSSIYKIDIYENVWHKPEELNMIKESIQSQLEHLEKLKQGRSPQEDYFHFSMTVSLNMKENLENIDFINTFDNNNEITTVTDTTYLYQ</sequence>
<protein>
    <submittedName>
        <fullName evidence="2">Uncharacterized protein</fullName>
    </submittedName>
</protein>
<gene>
    <name evidence="2" type="ORF">XDN619_LOCUS7289</name>
</gene>
<dbReference type="EMBL" id="CAJNRG010002177">
    <property type="protein sequence ID" value="CAF2044155.1"/>
    <property type="molecule type" value="Genomic_DNA"/>
</dbReference>